<protein>
    <submittedName>
        <fullName evidence="4">Putative transposase</fullName>
    </submittedName>
</protein>
<dbReference type="SUPFAM" id="SSF53098">
    <property type="entry name" value="Ribonuclease H-like"/>
    <property type="match status" value="1"/>
</dbReference>
<comment type="caution">
    <text evidence="4">The sequence shown here is derived from an EMBL/GenBank/DDBJ whole genome shotgun (WGS) entry which is preliminary data.</text>
</comment>
<evidence type="ECO:0000313" key="5">
    <source>
        <dbReference type="EMBL" id="MBB5491086.1"/>
    </source>
</evidence>
<dbReference type="EMBL" id="JACHDO010000001">
    <property type="protein sequence ID" value="MBB5493933.1"/>
    <property type="molecule type" value="Genomic_DNA"/>
</dbReference>
<dbReference type="PANTHER" id="PTHR46889:SF4">
    <property type="entry name" value="TRANSPOSASE INSO FOR INSERTION SEQUENCE ELEMENT IS911B-RELATED"/>
    <property type="match status" value="1"/>
</dbReference>
<proteinExistence type="predicted"/>
<evidence type="ECO:0000313" key="4">
    <source>
        <dbReference type="EMBL" id="MBB5490956.1"/>
    </source>
</evidence>
<dbReference type="AlphaFoldDB" id="A0A840WHL7"/>
<dbReference type="InterPro" id="IPR036397">
    <property type="entry name" value="RNaseH_sf"/>
</dbReference>
<accession>A0A840WHL7</accession>
<organism evidence="4 8">
    <name type="scientific">Nocardiopsis metallicus</name>
    <dbReference type="NCBI Taxonomy" id="179819"/>
    <lineage>
        <taxon>Bacteria</taxon>
        <taxon>Bacillati</taxon>
        <taxon>Actinomycetota</taxon>
        <taxon>Actinomycetes</taxon>
        <taxon>Streptosporangiales</taxon>
        <taxon>Nocardiopsidaceae</taxon>
        <taxon>Nocardiopsis</taxon>
    </lineage>
</organism>
<dbReference type="Pfam" id="PF00665">
    <property type="entry name" value="rve"/>
    <property type="match status" value="1"/>
</dbReference>
<evidence type="ECO:0000259" key="1">
    <source>
        <dbReference type="PROSITE" id="PS50994"/>
    </source>
</evidence>
<dbReference type="EMBL" id="JACHDO010000001">
    <property type="protein sequence ID" value="MBB5488881.1"/>
    <property type="molecule type" value="Genomic_DNA"/>
</dbReference>
<evidence type="ECO:0000313" key="2">
    <source>
        <dbReference type="EMBL" id="MBB5488881.1"/>
    </source>
</evidence>
<evidence type="ECO:0000313" key="7">
    <source>
        <dbReference type="EMBL" id="MBB5493933.1"/>
    </source>
</evidence>
<dbReference type="Gene3D" id="3.30.420.10">
    <property type="entry name" value="Ribonuclease H-like superfamily/Ribonuclease H"/>
    <property type="match status" value="1"/>
</dbReference>
<evidence type="ECO:0000313" key="8">
    <source>
        <dbReference type="Proteomes" id="UP000579647"/>
    </source>
</evidence>
<evidence type="ECO:0000313" key="3">
    <source>
        <dbReference type="EMBL" id="MBB5490449.1"/>
    </source>
</evidence>
<sequence>MWAALLDEGTYLCSVATMYRLLRERGQSRERRAQATHPPKTKPELVAHAPNQVWSYDITKLRGPGPGRFFDLYVMIDIYSRCVVHWEIHTRESGEIAEGFIANSIAANGQIAAEVIHSDRGTAMTSQPVSELLSMLGITKSHSRPKTSNDNPYSEAHFKTLKYCPAFPDRFGSIQGARRFCRRFFQYYNHEHYHSGIGLHTPFTVHIGTAHAIQDKRAQAIEAFRAANPQRFTRRPVLPALPEAAWINEPDIVPTAQHSADLREAA</sequence>
<dbReference type="EMBL" id="JACHDO010000001">
    <property type="protein sequence ID" value="MBB5490449.1"/>
    <property type="molecule type" value="Genomic_DNA"/>
</dbReference>
<dbReference type="PROSITE" id="PS50994">
    <property type="entry name" value="INTEGRASE"/>
    <property type="match status" value="1"/>
</dbReference>
<dbReference type="Proteomes" id="UP000579647">
    <property type="component" value="Unassembled WGS sequence"/>
</dbReference>
<reference evidence="4 8" key="1">
    <citation type="submission" date="2020-08" db="EMBL/GenBank/DDBJ databases">
        <title>Sequencing the genomes of 1000 actinobacteria strains.</title>
        <authorList>
            <person name="Klenk H.-P."/>
        </authorList>
    </citation>
    <scope>NUCLEOTIDE SEQUENCE [LARGE SCALE GENOMIC DNA]</scope>
    <source>
        <strain evidence="4 8">DSM 44598</strain>
    </source>
</reference>
<evidence type="ECO:0000313" key="6">
    <source>
        <dbReference type="EMBL" id="MBB5491939.1"/>
    </source>
</evidence>
<dbReference type="EMBL" id="JACHDO010000001">
    <property type="protein sequence ID" value="MBB5491939.1"/>
    <property type="molecule type" value="Genomic_DNA"/>
</dbReference>
<dbReference type="EMBL" id="JACHDO010000001">
    <property type="protein sequence ID" value="MBB5490956.1"/>
    <property type="molecule type" value="Genomic_DNA"/>
</dbReference>
<feature type="domain" description="Integrase catalytic" evidence="1">
    <location>
        <begin position="46"/>
        <end position="210"/>
    </location>
</feature>
<gene>
    <name evidence="2" type="ORF">HNR07_000018</name>
    <name evidence="3" type="ORF">HNR07_001586</name>
    <name evidence="4" type="ORF">HNR07_002093</name>
    <name evidence="5" type="ORF">HNR07_002223</name>
    <name evidence="6" type="ORF">HNR07_003076</name>
    <name evidence="7" type="ORF">HNR07_005070</name>
</gene>
<dbReference type="PANTHER" id="PTHR46889">
    <property type="entry name" value="TRANSPOSASE INSF FOR INSERTION SEQUENCE IS3B-RELATED"/>
    <property type="match status" value="1"/>
</dbReference>
<dbReference type="GO" id="GO:0003676">
    <property type="term" value="F:nucleic acid binding"/>
    <property type="evidence" value="ECO:0007669"/>
    <property type="project" value="InterPro"/>
</dbReference>
<name>A0A840WHL7_9ACTN</name>
<dbReference type="InterPro" id="IPR050900">
    <property type="entry name" value="Transposase_IS3/IS150/IS904"/>
</dbReference>
<keyword evidence="8" id="KW-1185">Reference proteome</keyword>
<dbReference type="InterPro" id="IPR001584">
    <property type="entry name" value="Integrase_cat-core"/>
</dbReference>
<dbReference type="GO" id="GO:0015074">
    <property type="term" value="P:DNA integration"/>
    <property type="evidence" value="ECO:0007669"/>
    <property type="project" value="InterPro"/>
</dbReference>
<dbReference type="InterPro" id="IPR012337">
    <property type="entry name" value="RNaseH-like_sf"/>
</dbReference>
<dbReference type="EMBL" id="JACHDO010000001">
    <property type="protein sequence ID" value="MBB5491086.1"/>
    <property type="molecule type" value="Genomic_DNA"/>
</dbReference>